<evidence type="ECO:0000313" key="3">
    <source>
        <dbReference type="Proteomes" id="UP000748308"/>
    </source>
</evidence>
<sequence length="281" mass="30966">MLRFRSLAWVLLFLVPMVCLVSCGGDKKGTTQPPPGDEVPAIPAAEVTTDVEFGSNDPVAQQAESMVEGQLALAGAMASMGQAYMAPLGGADWQSAGSQCWTYSYGHAGCSWVYQVCRLALLYEWTLTLNGTCGGTAPYSNWVAMRGTTTADGHEGTMRVYEENSTAVHSAWAWLIAADNKSATWSFYDGDVHQDNLTALLEWVENPDGSEDVVWTWYESVRFETHVSASGNAGWMELYNWDAAESEWVLAWKIVWNADGSGYWAWYDDTGEEISRQTWSS</sequence>
<evidence type="ECO:0000313" key="2">
    <source>
        <dbReference type="EMBL" id="MBM3316350.1"/>
    </source>
</evidence>
<protein>
    <submittedName>
        <fullName evidence="2">Uncharacterized protein</fullName>
    </submittedName>
</protein>
<keyword evidence="1" id="KW-0732">Signal</keyword>
<dbReference type="AlphaFoldDB" id="A0A938BPL9"/>
<gene>
    <name evidence="2" type="ORF">FJY75_00715</name>
</gene>
<comment type="caution">
    <text evidence="2">The sequence shown here is derived from an EMBL/GenBank/DDBJ whole genome shotgun (WGS) entry which is preliminary data.</text>
</comment>
<proteinExistence type="predicted"/>
<reference evidence="2" key="1">
    <citation type="submission" date="2019-03" db="EMBL/GenBank/DDBJ databases">
        <title>Lake Tanganyika Metagenome-Assembled Genomes (MAGs).</title>
        <authorList>
            <person name="Tran P."/>
        </authorList>
    </citation>
    <scope>NUCLEOTIDE SEQUENCE</scope>
    <source>
        <strain evidence="2">M_DeepCast_400m_m2_100</strain>
    </source>
</reference>
<feature type="chain" id="PRO_5037312840" evidence="1">
    <location>
        <begin position="22"/>
        <end position="281"/>
    </location>
</feature>
<name>A0A938BPL9_UNCEI</name>
<evidence type="ECO:0000256" key="1">
    <source>
        <dbReference type="SAM" id="SignalP"/>
    </source>
</evidence>
<accession>A0A938BPL9</accession>
<dbReference type="Proteomes" id="UP000748308">
    <property type="component" value="Unassembled WGS sequence"/>
</dbReference>
<dbReference type="EMBL" id="VGIY01000007">
    <property type="protein sequence ID" value="MBM3316350.1"/>
    <property type="molecule type" value="Genomic_DNA"/>
</dbReference>
<organism evidence="2 3">
    <name type="scientific">Eiseniibacteriota bacterium</name>
    <dbReference type="NCBI Taxonomy" id="2212470"/>
    <lineage>
        <taxon>Bacteria</taxon>
        <taxon>Candidatus Eiseniibacteriota</taxon>
    </lineage>
</organism>
<feature type="signal peptide" evidence="1">
    <location>
        <begin position="1"/>
        <end position="21"/>
    </location>
</feature>